<proteinExistence type="predicted"/>
<dbReference type="InterPro" id="IPR011604">
    <property type="entry name" value="PDDEXK-like_dom_sf"/>
</dbReference>
<dbReference type="EMBL" id="FNUG01000003">
    <property type="protein sequence ID" value="SEE96354.1"/>
    <property type="molecule type" value="Genomic_DNA"/>
</dbReference>
<dbReference type="RefSeq" id="WP_093113248.1">
    <property type="nucleotide sequence ID" value="NZ_FNGG01000003.1"/>
</dbReference>
<dbReference type="Proteomes" id="UP000199448">
    <property type="component" value="Unassembled WGS sequence"/>
</dbReference>
<evidence type="ECO:0000313" key="2">
    <source>
        <dbReference type="Proteomes" id="UP000199448"/>
    </source>
</evidence>
<protein>
    <submittedName>
        <fullName evidence="1">5-methylcytosine-specific restriction enzyme subunit McrC</fullName>
    </submittedName>
</protein>
<dbReference type="STRING" id="390640.SAMN04488034_103322"/>
<organism evidence="1 2">
    <name type="scientific">Salinimicrobium catena</name>
    <dbReference type="NCBI Taxonomy" id="390640"/>
    <lineage>
        <taxon>Bacteria</taxon>
        <taxon>Pseudomonadati</taxon>
        <taxon>Bacteroidota</taxon>
        <taxon>Flavobacteriia</taxon>
        <taxon>Flavobacteriales</taxon>
        <taxon>Flavobacteriaceae</taxon>
        <taxon>Salinimicrobium</taxon>
    </lineage>
</organism>
<keyword evidence="2" id="KW-1185">Reference proteome</keyword>
<evidence type="ECO:0000313" key="1">
    <source>
        <dbReference type="EMBL" id="SEE96354.1"/>
    </source>
</evidence>
<dbReference type="PANTHER" id="PTHR38733">
    <property type="entry name" value="PROTEIN MCRC"/>
    <property type="match status" value="1"/>
</dbReference>
<dbReference type="PANTHER" id="PTHR38733:SF1">
    <property type="entry name" value="TYPE IV METHYL-DIRECTED RESTRICTION ENZYME ECOKMCRBC"/>
    <property type="match status" value="1"/>
</dbReference>
<dbReference type="OrthoDB" id="307209at2"/>
<name>A0A1H5N461_9FLAO</name>
<sequence>MVNANFPIQVFEHEKLKIGLKDDQLSQAQLKMLQEFYGEKGVPYYKLIHKGVQFTEYVGVIKVGNLTIEVLPKADKSSNRKDWHDILINMLKSVGLFKVHAPSSSTLKLKSNSILDLYFELFVNEVEYLIHRGLIKKYRRIEKNSTALKGPIKFAKHTRLNIVHQERFYISKTVYDKDHLIHQILQKTVRLLQRINDNSDLKSRLGSLGLNFPEVADIKVTEEHFNFQLTRKTEIYRNALDIAKLILLNFHPDVSKGRNNVLALMFDMNLLWEKFVYVSLKRNLRKGDTVTAQNQKNFWKPKLGYKTTIRPDIVLNKGKESCVVVDTKWKNLKASNPSADDLRQLYVYKEYFHSKKVALVYPGEYSKIKSGFYYEKSFQSLGEKECAVITQKSFSDISYWQREISRQIYGWIDEN</sequence>
<reference evidence="1 2" key="1">
    <citation type="submission" date="2016-10" db="EMBL/GenBank/DDBJ databases">
        <authorList>
            <person name="de Groot N.N."/>
        </authorList>
    </citation>
    <scope>NUCLEOTIDE SEQUENCE [LARGE SCALE GENOMIC DNA]</scope>
    <source>
        <strain evidence="1 2">DSM 23553</strain>
    </source>
</reference>
<dbReference type="Gene3D" id="3.90.320.10">
    <property type="match status" value="1"/>
</dbReference>
<dbReference type="Pfam" id="PF10117">
    <property type="entry name" value="McrBC"/>
    <property type="match status" value="1"/>
</dbReference>
<gene>
    <name evidence="1" type="ORF">SAMN04488034_103322</name>
</gene>
<dbReference type="AlphaFoldDB" id="A0A1H5N461"/>
<dbReference type="InterPro" id="IPR019292">
    <property type="entry name" value="McrC"/>
</dbReference>
<accession>A0A1H5N461</accession>